<reference evidence="2" key="1">
    <citation type="submission" date="2021-01" db="EMBL/GenBank/DDBJ databases">
        <authorList>
            <consortium name="Genoscope - CEA"/>
            <person name="William W."/>
        </authorList>
    </citation>
    <scope>NUCLEOTIDE SEQUENCE</scope>
</reference>
<gene>
    <name evidence="2" type="ORF">PSON_ATCC_30995.1.T0780197</name>
</gene>
<dbReference type="PANTHER" id="PTHR24067">
    <property type="entry name" value="UBIQUITIN-CONJUGATING ENZYME E2"/>
    <property type="match status" value="1"/>
</dbReference>
<sequence>MQQSQQELYLKNLDKFLQEQTDLVVNITELIKQKDVDLHEYKQQLLEILQLDFKGQKLLYTAQARISNELKEFYSKGLTHIKVYQLKVEDNILNHILIIIMKGKIDTLYEGGNYSFLLKFPENFPYAAPSFRSLIPLKHPHIYPNMRLCTPTINESYAIQQYSLLELLQSWYSILHREPNVLSLANSQAYEEYKEEFIKLQAVFNSDENPILKLFKIQQHEEDELELFMSF</sequence>
<dbReference type="EMBL" id="CAJJDN010000078">
    <property type="protein sequence ID" value="CAD8102782.1"/>
    <property type="molecule type" value="Genomic_DNA"/>
</dbReference>
<evidence type="ECO:0000313" key="3">
    <source>
        <dbReference type="Proteomes" id="UP000692954"/>
    </source>
</evidence>
<dbReference type="AlphaFoldDB" id="A0A8S1PHN6"/>
<evidence type="ECO:0000313" key="2">
    <source>
        <dbReference type="EMBL" id="CAD8102782.1"/>
    </source>
</evidence>
<organism evidence="2 3">
    <name type="scientific">Paramecium sonneborni</name>
    <dbReference type="NCBI Taxonomy" id="65129"/>
    <lineage>
        <taxon>Eukaryota</taxon>
        <taxon>Sar</taxon>
        <taxon>Alveolata</taxon>
        <taxon>Ciliophora</taxon>
        <taxon>Intramacronucleata</taxon>
        <taxon>Oligohymenophorea</taxon>
        <taxon>Peniculida</taxon>
        <taxon>Parameciidae</taxon>
        <taxon>Paramecium</taxon>
    </lineage>
</organism>
<dbReference type="CDD" id="cd00195">
    <property type="entry name" value="UBCc_UEV"/>
    <property type="match status" value="1"/>
</dbReference>
<feature type="domain" description="UBC core" evidence="1">
    <location>
        <begin position="61"/>
        <end position="217"/>
    </location>
</feature>
<name>A0A8S1PHN6_9CILI</name>
<dbReference type="OrthoDB" id="305516at2759"/>
<evidence type="ECO:0000259" key="1">
    <source>
        <dbReference type="PROSITE" id="PS50127"/>
    </source>
</evidence>
<dbReference type="Pfam" id="PF00179">
    <property type="entry name" value="UQ_con"/>
    <property type="match status" value="1"/>
</dbReference>
<dbReference type="InterPro" id="IPR050113">
    <property type="entry name" value="Ub_conjugating_enzyme"/>
</dbReference>
<keyword evidence="3" id="KW-1185">Reference proteome</keyword>
<proteinExistence type="predicted"/>
<protein>
    <recommendedName>
        <fullName evidence="1">UBC core domain-containing protein</fullName>
    </recommendedName>
</protein>
<dbReference type="InterPro" id="IPR000608">
    <property type="entry name" value="UBC"/>
</dbReference>
<comment type="caution">
    <text evidence="2">The sequence shown here is derived from an EMBL/GenBank/DDBJ whole genome shotgun (WGS) entry which is preliminary data.</text>
</comment>
<dbReference type="Proteomes" id="UP000692954">
    <property type="component" value="Unassembled WGS sequence"/>
</dbReference>
<dbReference type="SMART" id="SM00212">
    <property type="entry name" value="UBCc"/>
    <property type="match status" value="1"/>
</dbReference>
<dbReference type="PROSITE" id="PS50127">
    <property type="entry name" value="UBC_2"/>
    <property type="match status" value="1"/>
</dbReference>
<accession>A0A8S1PHN6</accession>